<dbReference type="EMBL" id="KV749979">
    <property type="protein sequence ID" value="OCL06771.1"/>
    <property type="molecule type" value="Genomic_DNA"/>
</dbReference>
<evidence type="ECO:0000313" key="2">
    <source>
        <dbReference type="EMBL" id="OCL06771.1"/>
    </source>
</evidence>
<dbReference type="Proteomes" id="UP000250140">
    <property type="component" value="Unassembled WGS sequence"/>
</dbReference>
<proteinExistence type="predicted"/>
<gene>
    <name evidence="2" type="ORF">AOQ84DRAFT_70702</name>
</gene>
<evidence type="ECO:0000256" key="1">
    <source>
        <dbReference type="SAM" id="MobiDB-lite"/>
    </source>
</evidence>
<reference evidence="2 3" key="1">
    <citation type="journal article" date="2016" name="Nat. Commun.">
        <title>Ectomycorrhizal ecology is imprinted in the genome of the dominant symbiotic fungus Cenococcum geophilum.</title>
        <authorList>
            <consortium name="DOE Joint Genome Institute"/>
            <person name="Peter M."/>
            <person name="Kohler A."/>
            <person name="Ohm R.A."/>
            <person name="Kuo A."/>
            <person name="Krutzmann J."/>
            <person name="Morin E."/>
            <person name="Arend M."/>
            <person name="Barry K.W."/>
            <person name="Binder M."/>
            <person name="Choi C."/>
            <person name="Clum A."/>
            <person name="Copeland A."/>
            <person name="Grisel N."/>
            <person name="Haridas S."/>
            <person name="Kipfer T."/>
            <person name="LaButti K."/>
            <person name="Lindquist E."/>
            <person name="Lipzen A."/>
            <person name="Maire R."/>
            <person name="Meier B."/>
            <person name="Mihaltcheva S."/>
            <person name="Molinier V."/>
            <person name="Murat C."/>
            <person name="Poggeler S."/>
            <person name="Quandt C.A."/>
            <person name="Sperisen C."/>
            <person name="Tritt A."/>
            <person name="Tisserant E."/>
            <person name="Crous P.W."/>
            <person name="Henrissat B."/>
            <person name="Nehls U."/>
            <person name="Egli S."/>
            <person name="Spatafora J.W."/>
            <person name="Grigoriev I.V."/>
            <person name="Martin F.M."/>
        </authorList>
    </citation>
    <scope>NUCLEOTIDE SEQUENCE [LARGE SCALE GENOMIC DNA]</scope>
    <source>
        <strain evidence="2 3">CBS 207.34</strain>
    </source>
</reference>
<dbReference type="OrthoDB" id="3538597at2759"/>
<protein>
    <submittedName>
        <fullName evidence="2">Uncharacterized protein</fullName>
    </submittedName>
</protein>
<keyword evidence="3" id="KW-1185">Reference proteome</keyword>
<dbReference type="AlphaFoldDB" id="A0A8E2EXW5"/>
<feature type="region of interest" description="Disordered" evidence="1">
    <location>
        <begin position="60"/>
        <end position="81"/>
    </location>
</feature>
<sequence>MRTEDYRALKELTEKYYIFSKNKEEAADEASWPENLLDTFAQIKTIANFKHINYISSGIRPRQEPEPWRNGTRQNATKRAARAKLCLQQNSNEAEWRANSEHLIFARFEVEIACPRCRARL</sequence>
<organism evidence="2 3">
    <name type="scientific">Glonium stellatum</name>
    <dbReference type="NCBI Taxonomy" id="574774"/>
    <lineage>
        <taxon>Eukaryota</taxon>
        <taxon>Fungi</taxon>
        <taxon>Dikarya</taxon>
        <taxon>Ascomycota</taxon>
        <taxon>Pezizomycotina</taxon>
        <taxon>Dothideomycetes</taxon>
        <taxon>Pleosporomycetidae</taxon>
        <taxon>Gloniales</taxon>
        <taxon>Gloniaceae</taxon>
        <taxon>Glonium</taxon>
    </lineage>
</organism>
<name>A0A8E2EXW5_9PEZI</name>
<accession>A0A8E2EXW5</accession>
<evidence type="ECO:0000313" key="3">
    <source>
        <dbReference type="Proteomes" id="UP000250140"/>
    </source>
</evidence>